<dbReference type="AlphaFoldDB" id="A0A540WVS3"/>
<sequence length="161" mass="17834">MLASLAPGTLFAVALALVSSQPRFSWLTEPLRYPWELWVVALAGTTATVAGVADWRYHRVAQLRVGPNEHRAEFLALAGGGFPLFLLMCAASVARRPLAFLLPVLIVLIGTVVLICYDEFVFHRRRCDAWEALLHRILLGGHATAFLAWAHFCFVREGLHG</sequence>
<gene>
    <name evidence="2" type="ORF">FJV41_25640</name>
</gene>
<reference evidence="2 3" key="1">
    <citation type="submission" date="2019-06" db="EMBL/GenBank/DDBJ databases">
        <authorList>
            <person name="Livingstone P."/>
            <person name="Whitworth D."/>
        </authorList>
    </citation>
    <scope>NUCLEOTIDE SEQUENCE [LARGE SCALE GENOMIC DNA]</scope>
    <source>
        <strain evidence="2 3">AM401</strain>
    </source>
</reference>
<feature type="transmembrane region" description="Helical" evidence="1">
    <location>
        <begin position="36"/>
        <end position="53"/>
    </location>
</feature>
<accession>A0A540WVS3</accession>
<dbReference type="Proteomes" id="UP000315369">
    <property type="component" value="Unassembled WGS sequence"/>
</dbReference>
<keyword evidence="3" id="KW-1185">Reference proteome</keyword>
<name>A0A540WVS3_9BACT</name>
<proteinExistence type="predicted"/>
<evidence type="ECO:0000256" key="1">
    <source>
        <dbReference type="SAM" id="Phobius"/>
    </source>
</evidence>
<evidence type="ECO:0000313" key="2">
    <source>
        <dbReference type="EMBL" id="TQF13113.1"/>
    </source>
</evidence>
<protein>
    <submittedName>
        <fullName evidence="2">Uncharacterized protein</fullName>
    </submittedName>
</protein>
<organism evidence="2 3">
    <name type="scientific">Myxococcus llanfairpwllgwyngyllgogerychwyrndrobwllllantysiliogogogochensis</name>
    <dbReference type="NCBI Taxonomy" id="2590453"/>
    <lineage>
        <taxon>Bacteria</taxon>
        <taxon>Pseudomonadati</taxon>
        <taxon>Myxococcota</taxon>
        <taxon>Myxococcia</taxon>
        <taxon>Myxococcales</taxon>
        <taxon>Cystobacterineae</taxon>
        <taxon>Myxococcaceae</taxon>
        <taxon>Myxococcus</taxon>
    </lineage>
</organism>
<feature type="transmembrane region" description="Helical" evidence="1">
    <location>
        <begin position="100"/>
        <end position="121"/>
    </location>
</feature>
<keyword evidence="1" id="KW-0472">Membrane</keyword>
<evidence type="ECO:0000313" key="3">
    <source>
        <dbReference type="Proteomes" id="UP000315369"/>
    </source>
</evidence>
<feature type="transmembrane region" description="Helical" evidence="1">
    <location>
        <begin position="74"/>
        <end position="94"/>
    </location>
</feature>
<dbReference type="OrthoDB" id="345538at2"/>
<dbReference type="EMBL" id="VIFM01000112">
    <property type="protein sequence ID" value="TQF13113.1"/>
    <property type="molecule type" value="Genomic_DNA"/>
</dbReference>
<keyword evidence="1" id="KW-1133">Transmembrane helix</keyword>
<comment type="caution">
    <text evidence="2">The sequence shown here is derived from an EMBL/GenBank/DDBJ whole genome shotgun (WGS) entry which is preliminary data.</text>
</comment>
<keyword evidence="1" id="KW-0812">Transmembrane</keyword>
<feature type="transmembrane region" description="Helical" evidence="1">
    <location>
        <begin position="133"/>
        <end position="152"/>
    </location>
</feature>